<comment type="caution">
    <text evidence="1">The sequence shown here is derived from an EMBL/GenBank/DDBJ whole genome shotgun (WGS) entry which is preliminary data.</text>
</comment>
<proteinExistence type="predicted"/>
<protein>
    <submittedName>
        <fullName evidence="1">Uncharacterized protein</fullName>
    </submittedName>
</protein>
<accession>A0ACB5ULT8</accession>
<dbReference type="Proteomes" id="UP001374599">
    <property type="component" value="Unassembled WGS sequence"/>
</dbReference>
<gene>
    <name evidence="1" type="ORF">AN2V17_30630</name>
</gene>
<evidence type="ECO:0000313" key="1">
    <source>
        <dbReference type="EMBL" id="GMQ63827.1"/>
    </source>
</evidence>
<sequence>MSDLINLYNIELAKYNNESKKQITKFIKKLETFVHAPTNTKEIERMRPFSVDKNLVKFVLGVLEKYYIQKNKLYFNRLSGEFSNYDVREFWYSFCILLLSSEKEGSNFVETVVNDFINMNHPDFHIVRRLFLYIDDNTLNDLEKVVFNHYNNIQMNSHVNKWAENVGLVLPSDILWQFYFYITTENDDFSLLFDAGNPDGVGLGWRIQLYNKKDREDVFSVRRSEIIDISINNELES</sequence>
<organism evidence="1 2">
    <name type="scientific">Vallitalea maricola</name>
    <dbReference type="NCBI Taxonomy" id="3074433"/>
    <lineage>
        <taxon>Bacteria</taxon>
        <taxon>Bacillati</taxon>
        <taxon>Bacillota</taxon>
        <taxon>Clostridia</taxon>
        <taxon>Lachnospirales</taxon>
        <taxon>Vallitaleaceae</taxon>
        <taxon>Vallitalea</taxon>
    </lineage>
</organism>
<evidence type="ECO:0000313" key="2">
    <source>
        <dbReference type="Proteomes" id="UP001374599"/>
    </source>
</evidence>
<keyword evidence="2" id="KW-1185">Reference proteome</keyword>
<reference evidence="1" key="1">
    <citation type="submission" date="2023-09" db="EMBL/GenBank/DDBJ databases">
        <title>Vallitalea sediminicola and Vallitalea maricola sp. nov., anaerobic bacteria isolated from marine sediment.</title>
        <authorList>
            <person name="Hirano S."/>
            <person name="Maeda A."/>
            <person name="Terahara T."/>
            <person name="Mori K."/>
            <person name="Hamada M."/>
            <person name="Matsumoto R."/>
            <person name="Kobayashi T."/>
        </authorList>
    </citation>
    <scope>NUCLEOTIDE SEQUENCE</scope>
    <source>
        <strain evidence="1">AN17-2</strain>
    </source>
</reference>
<name>A0ACB5ULT8_9FIRM</name>
<dbReference type="EMBL" id="BTPU01000053">
    <property type="protein sequence ID" value="GMQ63827.1"/>
    <property type="molecule type" value="Genomic_DNA"/>
</dbReference>